<keyword evidence="2" id="KW-0547">Nucleotide-binding</keyword>
<evidence type="ECO:0008006" key="7">
    <source>
        <dbReference type="Google" id="ProtNLM"/>
    </source>
</evidence>
<dbReference type="Gene3D" id="3.40.1190.10">
    <property type="entry name" value="Mur-like, catalytic domain"/>
    <property type="match status" value="1"/>
</dbReference>
<evidence type="ECO:0000256" key="1">
    <source>
        <dbReference type="ARBA" id="ARBA00022598"/>
    </source>
</evidence>
<proteinExistence type="predicted"/>
<name>A0A382AYX7_9ZZZZ</name>
<dbReference type="InterPro" id="IPR035911">
    <property type="entry name" value="MurE/MurF_N"/>
</dbReference>
<evidence type="ECO:0000256" key="2">
    <source>
        <dbReference type="ARBA" id="ARBA00022741"/>
    </source>
</evidence>
<keyword evidence="3" id="KW-0067">ATP-binding</keyword>
<sequence>MTLDEPLSEKVNGISTDSRDIKQGDLYLAISGEKVDGHSFLEEVFAKGARTALVSQSIDNFKGKLIKLDDPVYAIGEIAKTWRDQFQIPVIGITGSNGKTSTKELLKYILSAKYDIHATEGNYNTSIGLPLTLLRLTEYHGVSILEMGANQLGDI</sequence>
<feature type="domain" description="Mur ligase central" evidence="5">
    <location>
        <begin position="93"/>
        <end position="153"/>
    </location>
</feature>
<dbReference type="InterPro" id="IPR013221">
    <property type="entry name" value="Mur_ligase_cen"/>
</dbReference>
<dbReference type="Gene3D" id="3.40.1390.10">
    <property type="entry name" value="MurE/MurF, N-terminal domain"/>
    <property type="match status" value="1"/>
</dbReference>
<evidence type="ECO:0000259" key="5">
    <source>
        <dbReference type="Pfam" id="PF08245"/>
    </source>
</evidence>
<evidence type="ECO:0000259" key="4">
    <source>
        <dbReference type="Pfam" id="PF01225"/>
    </source>
</evidence>
<dbReference type="Pfam" id="PF01225">
    <property type="entry name" value="Mur_ligase"/>
    <property type="match status" value="1"/>
</dbReference>
<dbReference type="PANTHER" id="PTHR43024">
    <property type="entry name" value="UDP-N-ACETYLMURAMOYL-TRIPEPTIDE--D-ALANYL-D-ALANINE LIGASE"/>
    <property type="match status" value="1"/>
</dbReference>
<accession>A0A382AYX7</accession>
<dbReference type="GO" id="GO:0016881">
    <property type="term" value="F:acid-amino acid ligase activity"/>
    <property type="evidence" value="ECO:0007669"/>
    <property type="project" value="InterPro"/>
</dbReference>
<dbReference type="InterPro" id="IPR000713">
    <property type="entry name" value="Mur_ligase_N"/>
</dbReference>
<feature type="domain" description="Mur ligase N-terminal catalytic" evidence="4">
    <location>
        <begin position="11"/>
        <end position="57"/>
    </location>
</feature>
<dbReference type="PANTHER" id="PTHR43024:SF1">
    <property type="entry name" value="UDP-N-ACETYLMURAMOYL-TRIPEPTIDE--D-ALANYL-D-ALANINE LIGASE"/>
    <property type="match status" value="1"/>
</dbReference>
<evidence type="ECO:0000313" key="6">
    <source>
        <dbReference type="EMBL" id="SVB06668.1"/>
    </source>
</evidence>
<dbReference type="AlphaFoldDB" id="A0A382AYX7"/>
<gene>
    <name evidence="6" type="ORF">METZ01_LOCUS159522</name>
</gene>
<feature type="non-terminal residue" evidence="6">
    <location>
        <position position="155"/>
    </location>
</feature>
<dbReference type="GO" id="GO:0005524">
    <property type="term" value="F:ATP binding"/>
    <property type="evidence" value="ECO:0007669"/>
    <property type="project" value="UniProtKB-KW"/>
</dbReference>
<dbReference type="Pfam" id="PF08245">
    <property type="entry name" value="Mur_ligase_M"/>
    <property type="match status" value="1"/>
</dbReference>
<organism evidence="6">
    <name type="scientific">marine metagenome</name>
    <dbReference type="NCBI Taxonomy" id="408172"/>
    <lineage>
        <taxon>unclassified sequences</taxon>
        <taxon>metagenomes</taxon>
        <taxon>ecological metagenomes</taxon>
    </lineage>
</organism>
<feature type="non-terminal residue" evidence="6">
    <location>
        <position position="1"/>
    </location>
</feature>
<dbReference type="EMBL" id="UINC01027430">
    <property type="protein sequence ID" value="SVB06668.1"/>
    <property type="molecule type" value="Genomic_DNA"/>
</dbReference>
<dbReference type="SUPFAM" id="SSF63418">
    <property type="entry name" value="MurE/MurF N-terminal domain"/>
    <property type="match status" value="1"/>
</dbReference>
<keyword evidence="1" id="KW-0436">Ligase</keyword>
<dbReference type="SUPFAM" id="SSF53623">
    <property type="entry name" value="MurD-like peptide ligases, catalytic domain"/>
    <property type="match status" value="1"/>
</dbReference>
<protein>
    <recommendedName>
        <fullName evidence="7">Mur ligase central domain-containing protein</fullName>
    </recommendedName>
</protein>
<dbReference type="InterPro" id="IPR051046">
    <property type="entry name" value="MurCDEF_CellWall_CoF430Synth"/>
</dbReference>
<reference evidence="6" key="1">
    <citation type="submission" date="2018-05" db="EMBL/GenBank/DDBJ databases">
        <authorList>
            <person name="Lanie J.A."/>
            <person name="Ng W.-L."/>
            <person name="Kazmierczak K.M."/>
            <person name="Andrzejewski T.M."/>
            <person name="Davidsen T.M."/>
            <person name="Wayne K.J."/>
            <person name="Tettelin H."/>
            <person name="Glass J.I."/>
            <person name="Rusch D."/>
            <person name="Podicherti R."/>
            <person name="Tsui H.-C.T."/>
            <person name="Winkler M.E."/>
        </authorList>
    </citation>
    <scope>NUCLEOTIDE SEQUENCE</scope>
</reference>
<dbReference type="InterPro" id="IPR036565">
    <property type="entry name" value="Mur-like_cat_sf"/>
</dbReference>
<evidence type="ECO:0000256" key="3">
    <source>
        <dbReference type="ARBA" id="ARBA00022840"/>
    </source>
</evidence>